<keyword evidence="3" id="KW-1185">Reference proteome</keyword>
<dbReference type="Pfam" id="PF22083">
    <property type="entry name" value="I-HmuI_NUMOD-like"/>
    <property type="match status" value="1"/>
</dbReference>
<dbReference type="Pfam" id="PF07453">
    <property type="entry name" value="NUMOD1"/>
    <property type="match status" value="1"/>
</dbReference>
<name>A0AAW3JTR7_9FIRM</name>
<protein>
    <recommendedName>
        <fullName evidence="1">GIY-YIG domain-containing protein</fullName>
    </recommendedName>
</protein>
<dbReference type="SMART" id="SM00497">
    <property type="entry name" value="IENR1"/>
    <property type="match status" value="3"/>
</dbReference>
<dbReference type="NCBIfam" id="TIGR01453">
    <property type="entry name" value="grpIintron_endo"/>
    <property type="match status" value="1"/>
</dbReference>
<dbReference type="InterPro" id="IPR003647">
    <property type="entry name" value="Intron_nuc_1_rpt"/>
</dbReference>
<dbReference type="SUPFAM" id="SSF82771">
    <property type="entry name" value="GIY-YIG endonuclease"/>
    <property type="match status" value="1"/>
</dbReference>
<dbReference type="InterPro" id="IPR054307">
    <property type="entry name" value="I-HmuI_NUMOD-like"/>
</dbReference>
<feature type="domain" description="GIY-YIG" evidence="1">
    <location>
        <begin position="3"/>
        <end position="94"/>
    </location>
</feature>
<dbReference type="InterPro" id="IPR036388">
    <property type="entry name" value="WH-like_DNA-bd_sf"/>
</dbReference>
<proteinExistence type="predicted"/>
<evidence type="ECO:0000259" key="1">
    <source>
        <dbReference type="PROSITE" id="PS50164"/>
    </source>
</evidence>
<dbReference type="Gene3D" id="1.10.10.10">
    <property type="entry name" value="Winged helix-like DNA-binding domain superfamily/Winged helix DNA-binding domain"/>
    <property type="match status" value="3"/>
</dbReference>
<dbReference type="AlphaFoldDB" id="A0AAW3JTR7"/>
<dbReference type="PROSITE" id="PS50164">
    <property type="entry name" value="GIY_YIG"/>
    <property type="match status" value="1"/>
</dbReference>
<dbReference type="CDD" id="cd10443">
    <property type="entry name" value="GIY-YIG_HE_Tlr8p_PBC-V_like"/>
    <property type="match status" value="1"/>
</dbReference>
<dbReference type="SUPFAM" id="SSF64496">
    <property type="entry name" value="DNA-binding domain of intron-encoded endonucleases"/>
    <property type="match status" value="2"/>
</dbReference>
<sequence>MEKRYVIYKVTNSINGKVYVGKTYNFEKRKREHIYDIEDNLPFHRALKKYGIDNFVWEIIDTAESDEEIIEKEIYWIKQLNTCIYEKDSWGYNVTLGGEGGVSWNSRPVIQFSKNGYKINEFHSCAHACVETGIHRRGIEDCARGIYKTSGGFLWRFKDEWDGKPIEQYKKQPSHRCVEVVQIDLGGKYLNKFSSVTEAAKKTGIGRTLISSCLNGKNFRAGGYIWVYLDDYNPEKDYKYQGIRIGKGIYQLDDSMNIIKHFNNCVEAAVSLGLPKKVNKQIHKSLTKKHKCHGYYWRKAEEIDFQNE</sequence>
<accession>A0AAW3JTR7</accession>
<dbReference type="InterPro" id="IPR006350">
    <property type="entry name" value="Intron_endoG1"/>
</dbReference>
<dbReference type="RefSeq" id="WP_055941345.1">
    <property type="nucleotide sequence ID" value="NZ_JAQDCV010000008.1"/>
</dbReference>
<dbReference type="Proteomes" id="UP000050833">
    <property type="component" value="Unassembled WGS sequence"/>
</dbReference>
<organism evidence="2 3">
    <name type="scientific">Butyribacter intestini</name>
    <dbReference type="NCBI Taxonomy" id="1703332"/>
    <lineage>
        <taxon>Bacteria</taxon>
        <taxon>Bacillati</taxon>
        <taxon>Bacillota</taxon>
        <taxon>Clostridia</taxon>
        <taxon>Lachnospirales</taxon>
        <taxon>Lachnospiraceae</taxon>
        <taxon>Butyribacter</taxon>
    </lineage>
</organism>
<comment type="caution">
    <text evidence="2">The sequence shown here is derived from an EMBL/GenBank/DDBJ whole genome shotgun (WGS) entry which is preliminary data.</text>
</comment>
<dbReference type="SMART" id="SM00465">
    <property type="entry name" value="GIYc"/>
    <property type="match status" value="1"/>
</dbReference>
<gene>
    <name evidence="2" type="ORF">APZ18_02615</name>
</gene>
<dbReference type="GO" id="GO:0004519">
    <property type="term" value="F:endonuclease activity"/>
    <property type="evidence" value="ECO:0007669"/>
    <property type="project" value="InterPro"/>
</dbReference>
<evidence type="ECO:0000313" key="2">
    <source>
        <dbReference type="EMBL" id="KQC86107.1"/>
    </source>
</evidence>
<reference evidence="2 3" key="1">
    <citation type="submission" date="2015-10" db="EMBL/GenBank/DDBJ databases">
        <title>Butyribacter intestini gen. nov., sp. nov., a butyric acid-producing bacterium of the family Lachnospiraceae isolated from the human faeces.</title>
        <authorList>
            <person name="Zou Y."/>
            <person name="Xue W."/>
            <person name="Luo G."/>
            <person name="Lv M."/>
        </authorList>
    </citation>
    <scope>NUCLEOTIDE SEQUENCE [LARGE SCALE GENOMIC DNA]</scope>
    <source>
        <strain evidence="2 3">TF01-11</strain>
    </source>
</reference>
<dbReference type="InterPro" id="IPR010896">
    <property type="entry name" value="NUMOD1"/>
</dbReference>
<evidence type="ECO:0000313" key="3">
    <source>
        <dbReference type="Proteomes" id="UP000050833"/>
    </source>
</evidence>
<dbReference type="EMBL" id="LLKB01000001">
    <property type="protein sequence ID" value="KQC86107.1"/>
    <property type="molecule type" value="Genomic_DNA"/>
</dbReference>
<dbReference type="InterPro" id="IPR035901">
    <property type="entry name" value="GIY-YIG_endonuc_sf"/>
</dbReference>
<dbReference type="InterPro" id="IPR000305">
    <property type="entry name" value="GIY-YIG_endonuc"/>
</dbReference>
<dbReference type="Gene3D" id="3.40.1440.10">
    <property type="entry name" value="GIY-YIG endonuclease"/>
    <property type="match status" value="1"/>
</dbReference>
<dbReference type="Pfam" id="PF01541">
    <property type="entry name" value="GIY-YIG"/>
    <property type="match status" value="1"/>
</dbReference>